<feature type="domain" description="BD-FAE-like" evidence="2">
    <location>
        <begin position="48"/>
        <end position="241"/>
    </location>
</feature>
<dbReference type="OrthoDB" id="9777975at2"/>
<accession>A0A4R1BMS1</accession>
<keyword evidence="1 3" id="KW-0378">Hydrolase</keyword>
<comment type="caution">
    <text evidence="3">The sequence shown here is derived from an EMBL/GenBank/DDBJ whole genome shotgun (WGS) entry which is preliminary data.</text>
</comment>
<gene>
    <name evidence="3" type="ORF">EPD60_03920</name>
</gene>
<dbReference type="PANTHER" id="PTHR48081">
    <property type="entry name" value="AB HYDROLASE SUPERFAMILY PROTEIN C4A8.06C"/>
    <property type="match status" value="1"/>
</dbReference>
<dbReference type="Gene3D" id="3.40.50.1820">
    <property type="entry name" value="alpha/beta hydrolase"/>
    <property type="match status" value="1"/>
</dbReference>
<sequence>MKALFTLLISMILLQSCQDGQSTRPSLNTEAAYTLRDVAYGNDTAQRMDVYLPARRSSDATPVMVLVHGGGWTGGNKNDFNSYIESFRKRMPQYAFVNINYRLVNGPVLLDAQRADVRAALDAVRGKTAEWNLNPQKMVLLGASAGAHLVLLEAYSRPGVRAVVDFFGPTDLVAMHERPWHPLVPLAVQMIIGGTLSQHRAAYEAASPVRLVTPKAPPTLILHGSKDPVVALSQSKALDGRLEEACVPHELVVYPGAGHGWQGRTLTKSFDALEAFLEKNVR</sequence>
<organism evidence="3 4">
    <name type="scientific">Flaviaesturariibacter flavus</name>
    <dbReference type="NCBI Taxonomy" id="2502780"/>
    <lineage>
        <taxon>Bacteria</taxon>
        <taxon>Pseudomonadati</taxon>
        <taxon>Bacteroidota</taxon>
        <taxon>Chitinophagia</taxon>
        <taxon>Chitinophagales</taxon>
        <taxon>Chitinophagaceae</taxon>
        <taxon>Flaviaestuariibacter</taxon>
    </lineage>
</organism>
<keyword evidence="4" id="KW-1185">Reference proteome</keyword>
<protein>
    <submittedName>
        <fullName evidence="3">Alpha/beta hydrolase</fullName>
    </submittedName>
</protein>
<dbReference type="Pfam" id="PF20434">
    <property type="entry name" value="BD-FAE"/>
    <property type="match status" value="1"/>
</dbReference>
<dbReference type="SUPFAM" id="SSF53474">
    <property type="entry name" value="alpha/beta-Hydrolases"/>
    <property type="match status" value="1"/>
</dbReference>
<dbReference type="GO" id="GO:0016787">
    <property type="term" value="F:hydrolase activity"/>
    <property type="evidence" value="ECO:0007669"/>
    <property type="project" value="UniProtKB-KW"/>
</dbReference>
<proteinExistence type="predicted"/>
<evidence type="ECO:0000259" key="2">
    <source>
        <dbReference type="Pfam" id="PF20434"/>
    </source>
</evidence>
<evidence type="ECO:0000313" key="3">
    <source>
        <dbReference type="EMBL" id="TCJ18656.1"/>
    </source>
</evidence>
<name>A0A4R1BMS1_9BACT</name>
<dbReference type="EMBL" id="SJZI01000004">
    <property type="protein sequence ID" value="TCJ18656.1"/>
    <property type="molecule type" value="Genomic_DNA"/>
</dbReference>
<dbReference type="AlphaFoldDB" id="A0A4R1BMS1"/>
<dbReference type="InterPro" id="IPR050300">
    <property type="entry name" value="GDXG_lipolytic_enzyme"/>
</dbReference>
<evidence type="ECO:0000256" key="1">
    <source>
        <dbReference type="ARBA" id="ARBA00022801"/>
    </source>
</evidence>
<dbReference type="InterPro" id="IPR029058">
    <property type="entry name" value="AB_hydrolase_fold"/>
</dbReference>
<reference evidence="3 4" key="1">
    <citation type="submission" date="2019-03" db="EMBL/GenBank/DDBJ databases">
        <authorList>
            <person name="Kim M.K.M."/>
        </authorList>
    </citation>
    <scope>NUCLEOTIDE SEQUENCE [LARGE SCALE GENOMIC DNA]</scope>
    <source>
        <strain evidence="3 4">17J68-12</strain>
    </source>
</reference>
<evidence type="ECO:0000313" key="4">
    <source>
        <dbReference type="Proteomes" id="UP000295334"/>
    </source>
</evidence>
<dbReference type="PANTHER" id="PTHR48081:SF13">
    <property type="entry name" value="ALPHA_BETA HYDROLASE"/>
    <property type="match status" value="1"/>
</dbReference>
<dbReference type="PROSITE" id="PS51257">
    <property type="entry name" value="PROKAR_LIPOPROTEIN"/>
    <property type="match status" value="1"/>
</dbReference>
<dbReference type="Proteomes" id="UP000295334">
    <property type="component" value="Unassembled WGS sequence"/>
</dbReference>
<dbReference type="InterPro" id="IPR049492">
    <property type="entry name" value="BD-FAE-like_dom"/>
</dbReference>